<dbReference type="InterPro" id="IPR021452">
    <property type="entry name" value="DUF3103"/>
</dbReference>
<reference evidence="2 3" key="1">
    <citation type="submission" date="2021-08" db="EMBL/GenBank/DDBJ databases">
        <title>WGS of actinomycetes from Thailand.</title>
        <authorList>
            <person name="Thawai C."/>
        </authorList>
    </citation>
    <scope>NUCLEOTIDE SEQUENCE [LARGE SCALE GENOMIC DNA]</scope>
    <source>
        <strain evidence="2 3">PLK6-54</strain>
    </source>
</reference>
<organism evidence="2 3">
    <name type="scientific">Actinacidiphila acidipaludis</name>
    <dbReference type="NCBI Taxonomy" id="2873382"/>
    <lineage>
        <taxon>Bacteria</taxon>
        <taxon>Bacillati</taxon>
        <taxon>Actinomycetota</taxon>
        <taxon>Actinomycetes</taxon>
        <taxon>Kitasatosporales</taxon>
        <taxon>Streptomycetaceae</taxon>
        <taxon>Actinacidiphila</taxon>
    </lineage>
</organism>
<keyword evidence="1" id="KW-0732">Signal</keyword>
<keyword evidence="3" id="KW-1185">Reference proteome</keyword>
<proteinExistence type="predicted"/>
<comment type="caution">
    <text evidence="2">The sequence shown here is derived from an EMBL/GenBank/DDBJ whole genome shotgun (WGS) entry which is preliminary data.</text>
</comment>
<feature type="chain" id="PRO_5045993945" evidence="1">
    <location>
        <begin position="30"/>
        <end position="388"/>
    </location>
</feature>
<dbReference type="Pfam" id="PF11301">
    <property type="entry name" value="DUF3103"/>
    <property type="match status" value="1"/>
</dbReference>
<dbReference type="EMBL" id="JAINZZ010000001">
    <property type="protein sequence ID" value="MBY8876124.1"/>
    <property type="molecule type" value="Genomic_DNA"/>
</dbReference>
<dbReference type="InterPro" id="IPR006311">
    <property type="entry name" value="TAT_signal"/>
</dbReference>
<accession>A0ABS7Q054</accession>
<name>A0ABS7Q054_9ACTN</name>
<evidence type="ECO:0000256" key="1">
    <source>
        <dbReference type="SAM" id="SignalP"/>
    </source>
</evidence>
<dbReference type="Proteomes" id="UP000778578">
    <property type="component" value="Unassembled WGS sequence"/>
</dbReference>
<protein>
    <submittedName>
        <fullName evidence="2">DUF3103 domain-containing protein</fullName>
    </submittedName>
</protein>
<dbReference type="PROSITE" id="PS51318">
    <property type="entry name" value="TAT"/>
    <property type="match status" value="1"/>
</dbReference>
<feature type="signal peptide" evidence="1">
    <location>
        <begin position="1"/>
        <end position="29"/>
    </location>
</feature>
<gene>
    <name evidence="2" type="ORF">K7862_00510</name>
</gene>
<evidence type="ECO:0000313" key="2">
    <source>
        <dbReference type="EMBL" id="MBY8876124.1"/>
    </source>
</evidence>
<sequence>MSRRGALALSVSAATVAALLGASSSVASAAQPADPPRAAGSAVAAAEARTARSFAASLADPAWRAQVRSAALSSHDVDLAALTARSTTSAGRALASQVAAADRRIATAKGLDKSIGSLLRLRLGTQAMAGRLRPGTLPLVAAAITDDQAATLTAYDAQGRGHALNTRVAPRQAVYVVDIDVAKAAAAGMKLVSRALDAAGVASDTITRATPAVPARTGAARPADAGGYWATKMDAVYLNDDEEPWPLGDAEIYSLVSGFGQDGNVRVDSVDMPYLDNDHHTYYPGQLVINWSNFKYNALDLVMMESDSGTNYQQLAIALADALLTITDNGAYQPLVDAILNAIPSAWYSNDDDYVDSWYTITEQESGTIHGARGNGWMTIEPYWVSAL</sequence>
<evidence type="ECO:0000313" key="3">
    <source>
        <dbReference type="Proteomes" id="UP000778578"/>
    </source>
</evidence>